<keyword evidence="1" id="KW-1133">Transmembrane helix</keyword>
<accession>A0A0G1T3M9</accession>
<protein>
    <submittedName>
        <fullName evidence="2">Uncharacterized protein</fullName>
    </submittedName>
</protein>
<keyword evidence="1" id="KW-0812">Transmembrane</keyword>
<organism evidence="2 3">
    <name type="scientific">Candidatus Giovannonibacteria bacterium GW2011_GWB1_47_6b</name>
    <dbReference type="NCBI Taxonomy" id="1618655"/>
    <lineage>
        <taxon>Bacteria</taxon>
        <taxon>Candidatus Giovannoniibacteriota</taxon>
    </lineage>
</organism>
<dbReference type="AlphaFoldDB" id="A0A0G1T3M9"/>
<gene>
    <name evidence="2" type="ORF">UY02_C0023G0013</name>
</gene>
<dbReference type="Proteomes" id="UP000034682">
    <property type="component" value="Unassembled WGS sequence"/>
</dbReference>
<comment type="caution">
    <text evidence="2">The sequence shown here is derived from an EMBL/GenBank/DDBJ whole genome shotgun (WGS) entry which is preliminary data.</text>
</comment>
<evidence type="ECO:0000256" key="1">
    <source>
        <dbReference type="SAM" id="Phobius"/>
    </source>
</evidence>
<dbReference type="EMBL" id="LCOK01000023">
    <property type="protein sequence ID" value="KKU76389.1"/>
    <property type="molecule type" value="Genomic_DNA"/>
</dbReference>
<proteinExistence type="predicted"/>
<evidence type="ECO:0000313" key="3">
    <source>
        <dbReference type="Proteomes" id="UP000034682"/>
    </source>
</evidence>
<sequence length="163" mass="17837">MDRAKPILYLILLVVLVGGGYFLITYYRSNPEDTPSSGVSSSVSDRYDTQFVEYFSRKLQTEVVKKNGQPIEGFTPDMFLSVFPGLRASDFDGVEAFQGVYQLGDSGTLSFVRRSTGGPIHSAEAAISPNGMEMLLSNVASRNQIVVVNTGTIDTLIQTLLLR</sequence>
<name>A0A0G1T3M9_9BACT</name>
<keyword evidence="1" id="KW-0472">Membrane</keyword>
<reference evidence="2 3" key="1">
    <citation type="journal article" date="2015" name="Nature">
        <title>rRNA introns, odd ribosomes, and small enigmatic genomes across a large radiation of phyla.</title>
        <authorList>
            <person name="Brown C.T."/>
            <person name="Hug L.A."/>
            <person name="Thomas B.C."/>
            <person name="Sharon I."/>
            <person name="Castelle C.J."/>
            <person name="Singh A."/>
            <person name="Wilkins M.J."/>
            <person name="Williams K.H."/>
            <person name="Banfield J.F."/>
        </authorList>
    </citation>
    <scope>NUCLEOTIDE SEQUENCE [LARGE SCALE GENOMIC DNA]</scope>
</reference>
<evidence type="ECO:0000313" key="2">
    <source>
        <dbReference type="EMBL" id="KKU76389.1"/>
    </source>
</evidence>
<feature type="transmembrane region" description="Helical" evidence="1">
    <location>
        <begin position="7"/>
        <end position="27"/>
    </location>
</feature>